<accession>A0A392ME18</accession>
<evidence type="ECO:0000313" key="2">
    <source>
        <dbReference type="Proteomes" id="UP000265520"/>
    </source>
</evidence>
<organism evidence="1 2">
    <name type="scientific">Trifolium medium</name>
    <dbReference type="NCBI Taxonomy" id="97028"/>
    <lineage>
        <taxon>Eukaryota</taxon>
        <taxon>Viridiplantae</taxon>
        <taxon>Streptophyta</taxon>
        <taxon>Embryophyta</taxon>
        <taxon>Tracheophyta</taxon>
        <taxon>Spermatophyta</taxon>
        <taxon>Magnoliopsida</taxon>
        <taxon>eudicotyledons</taxon>
        <taxon>Gunneridae</taxon>
        <taxon>Pentapetalae</taxon>
        <taxon>rosids</taxon>
        <taxon>fabids</taxon>
        <taxon>Fabales</taxon>
        <taxon>Fabaceae</taxon>
        <taxon>Papilionoideae</taxon>
        <taxon>50 kb inversion clade</taxon>
        <taxon>NPAAA clade</taxon>
        <taxon>Hologalegina</taxon>
        <taxon>IRL clade</taxon>
        <taxon>Trifolieae</taxon>
        <taxon>Trifolium</taxon>
    </lineage>
</organism>
<evidence type="ECO:0000313" key="1">
    <source>
        <dbReference type="EMBL" id="MCH85521.1"/>
    </source>
</evidence>
<dbReference type="AlphaFoldDB" id="A0A392ME18"/>
<name>A0A392ME18_9FABA</name>
<protein>
    <submittedName>
        <fullName evidence="1">Pentatricopeptide repeat-containing protein</fullName>
    </submittedName>
</protein>
<dbReference type="Proteomes" id="UP000265520">
    <property type="component" value="Unassembled WGS sequence"/>
</dbReference>
<proteinExistence type="predicted"/>
<sequence length="87" mass="9717">MTLPSILSACGKEGDLLKVKEVHDFIVRNFGFDVDAPIGKCGSLKDSEIVHKIVMVPQIYYYDSNMVVRIWSTKGASFNTDIATTYQ</sequence>
<dbReference type="EMBL" id="LXQA010008654">
    <property type="protein sequence ID" value="MCH85521.1"/>
    <property type="molecule type" value="Genomic_DNA"/>
</dbReference>
<reference evidence="1 2" key="1">
    <citation type="journal article" date="2018" name="Front. Plant Sci.">
        <title>Red Clover (Trifolium pratense) and Zigzag Clover (T. medium) - A Picture of Genomic Similarities and Differences.</title>
        <authorList>
            <person name="Dluhosova J."/>
            <person name="Istvanek J."/>
            <person name="Nedelnik J."/>
            <person name="Repkova J."/>
        </authorList>
    </citation>
    <scope>NUCLEOTIDE SEQUENCE [LARGE SCALE GENOMIC DNA]</scope>
    <source>
        <strain evidence="2">cv. 10/8</strain>
        <tissue evidence="1">Leaf</tissue>
    </source>
</reference>
<comment type="caution">
    <text evidence="1">The sequence shown here is derived from an EMBL/GenBank/DDBJ whole genome shotgun (WGS) entry which is preliminary data.</text>
</comment>
<keyword evidence="2" id="KW-1185">Reference proteome</keyword>
<gene>
    <name evidence="1" type="ORF">A2U01_0006367</name>
</gene>